<dbReference type="OrthoDB" id="5296662at2"/>
<dbReference type="InterPro" id="IPR012902">
    <property type="entry name" value="N_methyl_site"/>
</dbReference>
<organism evidence="1 2">
    <name type="scientific">Spiribacter vilamensis</name>
    <dbReference type="NCBI Taxonomy" id="531306"/>
    <lineage>
        <taxon>Bacteria</taxon>
        <taxon>Pseudomonadati</taxon>
        <taxon>Pseudomonadota</taxon>
        <taxon>Gammaproteobacteria</taxon>
        <taxon>Chromatiales</taxon>
        <taxon>Ectothiorhodospiraceae</taxon>
        <taxon>Spiribacter</taxon>
    </lineage>
</organism>
<accession>A0A4Q8CYG7</accession>
<name>A0A4Q8CYG7_9GAMM</name>
<comment type="caution">
    <text evidence="1">The sequence shown here is derived from an EMBL/GenBank/DDBJ whole genome shotgun (WGS) entry which is preliminary data.</text>
</comment>
<proteinExistence type="predicted"/>
<keyword evidence="2" id="KW-1185">Reference proteome</keyword>
<protein>
    <submittedName>
        <fullName evidence="1">Type IV pilus assembly protein PilW</fullName>
    </submittedName>
</protein>
<evidence type="ECO:0000313" key="1">
    <source>
        <dbReference type="EMBL" id="RZU98036.1"/>
    </source>
</evidence>
<dbReference type="Proteomes" id="UP000292298">
    <property type="component" value="Unassembled WGS sequence"/>
</dbReference>
<evidence type="ECO:0000313" key="2">
    <source>
        <dbReference type="Proteomes" id="UP000292298"/>
    </source>
</evidence>
<dbReference type="AlphaFoldDB" id="A0A4Q8CYG7"/>
<sequence length="284" mass="29625">MTAGLRRQRGFTLLGLLIATGLGAIVLLTAGESLLTARQMERIDRSTARNLDGARLALTLIAGSLRQAGYPGCHPDRRRNLVSTGEDPAVPAISTSNGLTIRTLRSLGQRGIVGAPVTGESLSLDRAHGVEPGQPVVVVNASGSGCVLFRQATTAIDTLDRGPGAAAINRVPAEGYRPMGERVEILVPERTTFFVDTAVGSEDGSSLFRRRESTGGDREELVVGVQSLTVEAGIDDNGDGYADRTVTGAAGLDGLDIVFVGVALQMAGANQRVATTIALRNARP</sequence>
<dbReference type="Pfam" id="PF07963">
    <property type="entry name" value="N_methyl"/>
    <property type="match status" value="1"/>
</dbReference>
<dbReference type="EMBL" id="SHLI01000001">
    <property type="protein sequence ID" value="RZU98036.1"/>
    <property type="molecule type" value="Genomic_DNA"/>
</dbReference>
<gene>
    <name evidence="1" type="ORF">EV698_0272</name>
</gene>
<dbReference type="RefSeq" id="WP_130502382.1">
    <property type="nucleotide sequence ID" value="NZ_SHLI01000001.1"/>
</dbReference>
<reference evidence="1 2" key="1">
    <citation type="submission" date="2019-02" db="EMBL/GenBank/DDBJ databases">
        <title>Genomic Encyclopedia of Type Strains, Phase IV (KMG-IV): sequencing the most valuable type-strain genomes for metagenomic binning, comparative biology and taxonomic classification.</title>
        <authorList>
            <person name="Goeker M."/>
        </authorList>
    </citation>
    <scope>NUCLEOTIDE SEQUENCE [LARGE SCALE GENOMIC DNA]</scope>
    <source>
        <strain evidence="1 2">DSM 21056</strain>
    </source>
</reference>